<gene>
    <name evidence="2" type="ORF">niasHT_008453</name>
</gene>
<sequence length="250" mass="27095">MKLIDNGRLNGGNEKNNNKENSKIDRNGCGLTSGWRDSGPPSVSGCVMERALDRSDFVCWTPNSFGYESSGDLLGFSATGNPPVVHFSADCKGIGHELCDQMRVADFDRALDGSSELEAMTHIRSLKESGAPTLKSQKAAIRLIRLVSAVVSANGDYSNTNGKAIDGSKLLPFPMKRTHSYPESYDGIIHLTGCSVEIELTQNENTNNALSGLDTHGHCLQFRRSVERSVKIGYSHLVTQFMPNALTVGT</sequence>
<feature type="region of interest" description="Disordered" evidence="1">
    <location>
        <begin position="1"/>
        <end position="38"/>
    </location>
</feature>
<evidence type="ECO:0000256" key="1">
    <source>
        <dbReference type="SAM" id="MobiDB-lite"/>
    </source>
</evidence>
<name>A0ABD2MEU8_9BILA</name>
<proteinExistence type="predicted"/>
<organism evidence="2 3">
    <name type="scientific">Heterodera trifolii</name>
    <dbReference type="NCBI Taxonomy" id="157864"/>
    <lineage>
        <taxon>Eukaryota</taxon>
        <taxon>Metazoa</taxon>
        <taxon>Ecdysozoa</taxon>
        <taxon>Nematoda</taxon>
        <taxon>Chromadorea</taxon>
        <taxon>Rhabditida</taxon>
        <taxon>Tylenchina</taxon>
        <taxon>Tylenchomorpha</taxon>
        <taxon>Tylenchoidea</taxon>
        <taxon>Heteroderidae</taxon>
        <taxon>Heteroderinae</taxon>
        <taxon>Heterodera</taxon>
    </lineage>
</organism>
<evidence type="ECO:0000313" key="3">
    <source>
        <dbReference type="Proteomes" id="UP001620626"/>
    </source>
</evidence>
<accession>A0ABD2MEU8</accession>
<comment type="caution">
    <text evidence="2">The sequence shown here is derived from an EMBL/GenBank/DDBJ whole genome shotgun (WGS) entry which is preliminary data.</text>
</comment>
<dbReference type="Proteomes" id="UP001620626">
    <property type="component" value="Unassembled WGS sequence"/>
</dbReference>
<dbReference type="EMBL" id="JBICBT010000043">
    <property type="protein sequence ID" value="KAL3125230.1"/>
    <property type="molecule type" value="Genomic_DNA"/>
</dbReference>
<protein>
    <submittedName>
        <fullName evidence="2">Uncharacterized protein</fullName>
    </submittedName>
</protein>
<evidence type="ECO:0000313" key="2">
    <source>
        <dbReference type="EMBL" id="KAL3125230.1"/>
    </source>
</evidence>
<reference evidence="2 3" key="1">
    <citation type="submission" date="2024-10" db="EMBL/GenBank/DDBJ databases">
        <authorList>
            <person name="Kim D."/>
        </authorList>
    </citation>
    <scope>NUCLEOTIDE SEQUENCE [LARGE SCALE GENOMIC DNA]</scope>
    <source>
        <strain evidence="2">BH-2024</strain>
    </source>
</reference>
<dbReference type="AlphaFoldDB" id="A0ABD2MEU8"/>
<keyword evidence="3" id="KW-1185">Reference proteome</keyword>
<feature type="compositionally biased region" description="Basic and acidic residues" evidence="1">
    <location>
        <begin position="16"/>
        <end position="26"/>
    </location>
</feature>